<dbReference type="AlphaFoldDB" id="A0A2P2QWG0"/>
<dbReference type="EMBL" id="GGEC01090750">
    <property type="protein sequence ID" value="MBX71234.1"/>
    <property type="molecule type" value="Transcribed_RNA"/>
</dbReference>
<reference evidence="1" key="1">
    <citation type="submission" date="2018-02" db="EMBL/GenBank/DDBJ databases">
        <title>Rhizophora mucronata_Transcriptome.</title>
        <authorList>
            <person name="Meera S.P."/>
            <person name="Sreeshan A."/>
            <person name="Augustine A."/>
        </authorList>
    </citation>
    <scope>NUCLEOTIDE SEQUENCE</scope>
    <source>
        <tissue evidence="1">Leaf</tissue>
    </source>
</reference>
<organism evidence="1">
    <name type="scientific">Rhizophora mucronata</name>
    <name type="common">Asiatic mangrove</name>
    <dbReference type="NCBI Taxonomy" id="61149"/>
    <lineage>
        <taxon>Eukaryota</taxon>
        <taxon>Viridiplantae</taxon>
        <taxon>Streptophyta</taxon>
        <taxon>Embryophyta</taxon>
        <taxon>Tracheophyta</taxon>
        <taxon>Spermatophyta</taxon>
        <taxon>Magnoliopsida</taxon>
        <taxon>eudicotyledons</taxon>
        <taxon>Gunneridae</taxon>
        <taxon>Pentapetalae</taxon>
        <taxon>rosids</taxon>
        <taxon>fabids</taxon>
        <taxon>Malpighiales</taxon>
        <taxon>Rhizophoraceae</taxon>
        <taxon>Rhizophora</taxon>
    </lineage>
</organism>
<sequence>MLLFRCTSSSKSNNGAEYGFIRAEVYH</sequence>
<accession>A0A2P2QWG0</accession>
<protein>
    <submittedName>
        <fullName evidence="1">Uncharacterized protein</fullName>
    </submittedName>
</protein>
<name>A0A2P2QWG0_RHIMU</name>
<evidence type="ECO:0000313" key="1">
    <source>
        <dbReference type="EMBL" id="MBX71234.1"/>
    </source>
</evidence>
<proteinExistence type="predicted"/>